<protein>
    <recommendedName>
        <fullName evidence="3">YaaC-like Protein</fullName>
    </recommendedName>
</protein>
<reference evidence="1 2" key="1">
    <citation type="submission" date="2018-01" db="EMBL/GenBank/DDBJ databases">
        <title>Draft genome sequence of Salinispora sp. 13K206.</title>
        <authorList>
            <person name="Sahin N."/>
            <person name="Saygin H."/>
            <person name="Ay H."/>
        </authorList>
    </citation>
    <scope>NUCLEOTIDE SEQUENCE [LARGE SCALE GENOMIC DNA]</scope>
    <source>
        <strain evidence="1 2">13K206</strain>
    </source>
</reference>
<organism evidence="1 2">
    <name type="scientific">Micromonospora deserti</name>
    <dbReference type="NCBI Taxonomy" id="2070366"/>
    <lineage>
        <taxon>Bacteria</taxon>
        <taxon>Bacillati</taxon>
        <taxon>Actinomycetota</taxon>
        <taxon>Actinomycetes</taxon>
        <taxon>Micromonosporales</taxon>
        <taxon>Micromonosporaceae</taxon>
        <taxon>Micromonospora</taxon>
    </lineage>
</organism>
<dbReference type="Pfam" id="PF14175">
    <property type="entry name" value="YaaC"/>
    <property type="match status" value="1"/>
</dbReference>
<accession>A0A2W2BSW7</accession>
<evidence type="ECO:0000313" key="2">
    <source>
        <dbReference type="Proteomes" id="UP000248749"/>
    </source>
</evidence>
<dbReference type="AlphaFoldDB" id="A0A2W2BSW7"/>
<dbReference type="OrthoDB" id="4964190at2"/>
<proteinExistence type="predicted"/>
<dbReference type="EMBL" id="POUB01000269">
    <property type="protein sequence ID" value="PZF88570.1"/>
    <property type="molecule type" value="Genomic_DNA"/>
</dbReference>
<comment type="caution">
    <text evidence="1">The sequence shown here is derived from an EMBL/GenBank/DDBJ whole genome shotgun (WGS) entry which is preliminary data.</text>
</comment>
<evidence type="ECO:0000313" key="1">
    <source>
        <dbReference type="EMBL" id="PZF88570.1"/>
    </source>
</evidence>
<keyword evidence="2" id="KW-1185">Reference proteome</keyword>
<gene>
    <name evidence="1" type="ORF">C1I99_26260</name>
</gene>
<sequence length="338" mass="36086">MAAKVDIDLVWAALRSTRAEPPAGIKGGRRKTYVAALEQAQQMFTAAASVGVATRPLLLFYGLSQGGRAIAAATKHVHNNDYPLVGHGIKVNTSTLVGPIAKVQVYGDNTTAGSFTRLSKILNSPTWDGTAPVSLGELWNTLPEGSVFPLERSVGAAPLPVSVDEYSVLHQAQTASPVQLIVTGISADIMPPLQHTGPMPLLEAFLGQYPKLAGHTAIYAKGVYPDGQGGTLHLAYPSSHSGYHERTAEALAHSTLYRLHDRYVFPAVGANTDSLHPVMAWWAVLFALSMLARYQPEAWADHITVDSSTVAVPIEQLLTAALTAVPELLLQTIMEVSQ</sequence>
<name>A0A2W2BSW7_9ACTN</name>
<dbReference type="InterPro" id="IPR026988">
    <property type="entry name" value="YaaC-like"/>
</dbReference>
<dbReference type="Proteomes" id="UP000248749">
    <property type="component" value="Unassembled WGS sequence"/>
</dbReference>
<dbReference type="RefSeq" id="WP_158554110.1">
    <property type="nucleotide sequence ID" value="NZ_POUB01000269.1"/>
</dbReference>
<evidence type="ECO:0008006" key="3">
    <source>
        <dbReference type="Google" id="ProtNLM"/>
    </source>
</evidence>